<dbReference type="PANTHER" id="PTHR42852:SF6">
    <property type="entry name" value="THIOL:DISULFIDE INTERCHANGE PROTEIN DSBE"/>
    <property type="match status" value="1"/>
</dbReference>
<dbReference type="CDD" id="cd02966">
    <property type="entry name" value="TlpA_like_family"/>
    <property type="match status" value="1"/>
</dbReference>
<keyword evidence="2" id="KW-0201">Cytochrome c-type biogenesis</keyword>
<dbReference type="Proteomes" id="UP000283589">
    <property type="component" value="Unassembled WGS sequence"/>
</dbReference>
<comment type="caution">
    <text evidence="7">The sequence shown here is derived from an EMBL/GenBank/DDBJ whole genome shotgun (WGS) entry which is preliminary data.</text>
</comment>
<dbReference type="STRING" id="1121130.GCA_000519105_01391"/>
<dbReference type="PROSITE" id="PS00194">
    <property type="entry name" value="THIOREDOXIN_1"/>
    <property type="match status" value="1"/>
</dbReference>
<dbReference type="InterPro" id="IPR000866">
    <property type="entry name" value="AhpC/TSA"/>
</dbReference>
<name>A0A412WXM6_9BACT</name>
<evidence type="ECO:0000256" key="5">
    <source>
        <dbReference type="SAM" id="Coils"/>
    </source>
</evidence>
<dbReference type="Pfam" id="PF00578">
    <property type="entry name" value="AhpC-TSA"/>
    <property type="match status" value="1"/>
</dbReference>
<dbReference type="InterPro" id="IPR017937">
    <property type="entry name" value="Thioredoxin_CS"/>
</dbReference>
<feature type="coiled-coil region" evidence="5">
    <location>
        <begin position="308"/>
        <end position="342"/>
    </location>
</feature>
<evidence type="ECO:0000256" key="4">
    <source>
        <dbReference type="ARBA" id="ARBA00023284"/>
    </source>
</evidence>
<dbReference type="GO" id="GO:0017004">
    <property type="term" value="P:cytochrome complex assembly"/>
    <property type="evidence" value="ECO:0007669"/>
    <property type="project" value="UniProtKB-KW"/>
</dbReference>
<evidence type="ECO:0000256" key="3">
    <source>
        <dbReference type="ARBA" id="ARBA00023157"/>
    </source>
</evidence>
<dbReference type="GO" id="GO:0016491">
    <property type="term" value="F:oxidoreductase activity"/>
    <property type="evidence" value="ECO:0007669"/>
    <property type="project" value="InterPro"/>
</dbReference>
<evidence type="ECO:0000259" key="6">
    <source>
        <dbReference type="PROSITE" id="PS51352"/>
    </source>
</evidence>
<protein>
    <submittedName>
        <fullName evidence="7">AhpC/TSA family protein</fullName>
    </submittedName>
</protein>
<accession>A0A412WXM6</accession>
<dbReference type="AlphaFoldDB" id="A0A412WXM6"/>
<dbReference type="EMBL" id="QRZA01000021">
    <property type="protein sequence ID" value="RGV32384.1"/>
    <property type="molecule type" value="Genomic_DNA"/>
</dbReference>
<organism evidence="7 8">
    <name type="scientific">Butyricimonas virosa</name>
    <dbReference type="NCBI Taxonomy" id="544645"/>
    <lineage>
        <taxon>Bacteria</taxon>
        <taxon>Pseudomonadati</taxon>
        <taxon>Bacteroidota</taxon>
        <taxon>Bacteroidia</taxon>
        <taxon>Bacteroidales</taxon>
        <taxon>Odoribacteraceae</taxon>
        <taxon>Butyricimonas</taxon>
    </lineage>
</organism>
<proteinExistence type="predicted"/>
<keyword evidence="4" id="KW-0676">Redox-active center</keyword>
<evidence type="ECO:0000256" key="1">
    <source>
        <dbReference type="ARBA" id="ARBA00004196"/>
    </source>
</evidence>
<dbReference type="GO" id="GO:0030313">
    <property type="term" value="C:cell envelope"/>
    <property type="evidence" value="ECO:0007669"/>
    <property type="project" value="UniProtKB-SubCell"/>
</dbReference>
<evidence type="ECO:0000256" key="2">
    <source>
        <dbReference type="ARBA" id="ARBA00022748"/>
    </source>
</evidence>
<dbReference type="Gene3D" id="3.40.30.10">
    <property type="entry name" value="Glutaredoxin"/>
    <property type="match status" value="1"/>
</dbReference>
<dbReference type="InterPro" id="IPR036249">
    <property type="entry name" value="Thioredoxin-like_sf"/>
</dbReference>
<gene>
    <name evidence="7" type="ORF">DWW18_14180</name>
</gene>
<dbReference type="PROSITE" id="PS51352">
    <property type="entry name" value="THIOREDOXIN_2"/>
    <property type="match status" value="1"/>
</dbReference>
<feature type="domain" description="Thioredoxin" evidence="6">
    <location>
        <begin position="417"/>
        <end position="556"/>
    </location>
</feature>
<evidence type="ECO:0000313" key="8">
    <source>
        <dbReference type="Proteomes" id="UP000283589"/>
    </source>
</evidence>
<dbReference type="InterPro" id="IPR050553">
    <property type="entry name" value="Thioredoxin_ResA/DsbE_sf"/>
</dbReference>
<dbReference type="PANTHER" id="PTHR42852">
    <property type="entry name" value="THIOL:DISULFIDE INTERCHANGE PROTEIN DSBE"/>
    <property type="match status" value="1"/>
</dbReference>
<keyword evidence="5" id="KW-0175">Coiled coil</keyword>
<dbReference type="SUPFAM" id="SSF52833">
    <property type="entry name" value="Thioredoxin-like"/>
    <property type="match status" value="1"/>
</dbReference>
<dbReference type="InterPro" id="IPR013766">
    <property type="entry name" value="Thioredoxin_domain"/>
</dbReference>
<reference evidence="7 8" key="1">
    <citation type="submission" date="2018-08" db="EMBL/GenBank/DDBJ databases">
        <title>A genome reference for cultivated species of the human gut microbiota.</title>
        <authorList>
            <person name="Zou Y."/>
            <person name="Xue W."/>
            <person name="Luo G."/>
        </authorList>
    </citation>
    <scope>NUCLEOTIDE SEQUENCE [LARGE SCALE GENOMIC DNA]</scope>
    <source>
        <strain evidence="7 8">AF14-49</strain>
    </source>
</reference>
<dbReference type="GO" id="GO:0016209">
    <property type="term" value="F:antioxidant activity"/>
    <property type="evidence" value="ECO:0007669"/>
    <property type="project" value="InterPro"/>
</dbReference>
<dbReference type="RefSeq" id="WP_118261000.1">
    <property type="nucleotide sequence ID" value="NZ_CALBWO010000010.1"/>
</dbReference>
<sequence>MKGKNLLFGLCLCLWTSLGWGQKVINVPWYEATNTYMFDIVKMELTNEATIITGQVNYFPNEWFRVVGRTVLRGESGKEYKLLKAEGITLNEQIFLPESGRMTLQLYFEPVDAGEKKVDYVEGNHETDWRIWGIILDEKPQRLEQESDCLIRGKVQGHLVSSRLVLMGYKDDDRIQEPYAIIPIRNGEFEYACRLGECKMYWLVFTDELARAAFRPVSFFVEPGVINISILSENSYVDAEIHGGKINNQYQQYQKLSEDKFHFSDLYNRYEALSNQKLYFTPRAMELQELMSLYSKDKMKSDSLYAIYQQLEKDKKLYTSQLMALNEESKNLKKREQKWKEEYMAEHPSVATYFLLMDDLMSLVDYQVHGFPEEFDMLSFKNVQDLESLYNTIYKPMFPEHSYTTLVATMLQSLKQIEVGGRYIDFTAPDFEGNSVTLSEQIRGKVALIDLWASWCGPCRRSAKSMIPVYEKYESKGFTIVGVAREKTVQTAKAAALQDSYPWLNLVELNDAGNIWFKYCVGNSGGGTFLVDQEGKILAICPTAEEVERILEKMLK</sequence>
<evidence type="ECO:0000313" key="7">
    <source>
        <dbReference type="EMBL" id="RGV32384.1"/>
    </source>
</evidence>
<keyword evidence="3" id="KW-1015">Disulfide bond</keyword>
<comment type="subcellular location">
    <subcellularLocation>
        <location evidence="1">Cell envelope</location>
    </subcellularLocation>
</comment>